<dbReference type="GO" id="GO:0019324">
    <property type="term" value="P:L-lyxose metabolic process"/>
    <property type="evidence" value="ECO:0007669"/>
    <property type="project" value="TreeGrafter"/>
</dbReference>
<feature type="binding site" evidence="6">
    <location>
        <position position="298"/>
    </location>
    <ligand>
        <name>Mn(2+)</name>
        <dbReference type="ChEBI" id="CHEBI:29035"/>
    </ligand>
</feature>
<feature type="binding site" evidence="6">
    <location>
        <position position="296"/>
    </location>
    <ligand>
        <name>Mn(2+)</name>
        <dbReference type="ChEBI" id="CHEBI:29035"/>
    </ligand>
</feature>
<keyword evidence="1 6" id="KW-0963">Cytoplasm</keyword>
<evidence type="ECO:0000256" key="5">
    <source>
        <dbReference type="ARBA" id="ARBA00023308"/>
    </source>
</evidence>
<evidence type="ECO:0000313" key="8">
    <source>
        <dbReference type="EMBL" id="QDT07336.1"/>
    </source>
</evidence>
<dbReference type="Pfam" id="PF06134">
    <property type="entry name" value="RhaA"/>
    <property type="match status" value="1"/>
</dbReference>
<comment type="subcellular location">
    <subcellularLocation>
        <location evidence="6">Cytoplasm</location>
    </subcellularLocation>
</comment>
<comment type="cofactor">
    <cofactor evidence="6">
        <name>Mn(2+)</name>
        <dbReference type="ChEBI" id="CHEBI:29035"/>
    </cofactor>
    <text evidence="6">Binds 1 Mn(2+) ion per subunit.</text>
</comment>
<name>A0A517NJM4_9BACT</name>
<dbReference type="Proteomes" id="UP000318538">
    <property type="component" value="Chromosome"/>
</dbReference>
<proteinExistence type="inferred from homology"/>
<keyword evidence="3 6" id="KW-0464">Manganese</keyword>
<reference evidence="8 9" key="1">
    <citation type="submission" date="2019-02" db="EMBL/GenBank/DDBJ databases">
        <title>Deep-cultivation of Planctomycetes and their phenomic and genomic characterization uncovers novel biology.</title>
        <authorList>
            <person name="Wiegand S."/>
            <person name="Jogler M."/>
            <person name="Boedeker C."/>
            <person name="Pinto D."/>
            <person name="Vollmers J."/>
            <person name="Rivas-Marin E."/>
            <person name="Kohn T."/>
            <person name="Peeters S.H."/>
            <person name="Heuer A."/>
            <person name="Rast P."/>
            <person name="Oberbeckmann S."/>
            <person name="Bunk B."/>
            <person name="Jeske O."/>
            <person name="Meyerdierks A."/>
            <person name="Storesund J.E."/>
            <person name="Kallscheuer N."/>
            <person name="Luecker S."/>
            <person name="Lage O.M."/>
            <person name="Pohl T."/>
            <person name="Merkel B.J."/>
            <person name="Hornburger P."/>
            <person name="Mueller R.-W."/>
            <person name="Bruemmer F."/>
            <person name="Labrenz M."/>
            <person name="Spormann A.M."/>
            <person name="Op den Camp H."/>
            <person name="Overmann J."/>
            <person name="Amann R."/>
            <person name="Jetten M.S.M."/>
            <person name="Mascher T."/>
            <person name="Medema M.H."/>
            <person name="Devos D.P."/>
            <person name="Kaster A.-K."/>
            <person name="Ovreas L."/>
            <person name="Rohde M."/>
            <person name="Galperin M.Y."/>
            <person name="Jogler C."/>
        </authorList>
    </citation>
    <scope>NUCLEOTIDE SEQUENCE [LARGE SCALE GENOMIC DNA]</scope>
    <source>
        <strain evidence="8 9">K22_7</strain>
    </source>
</reference>
<dbReference type="InterPro" id="IPR009308">
    <property type="entry name" value="Rhamnose_isomerase"/>
</dbReference>
<evidence type="ECO:0000256" key="6">
    <source>
        <dbReference type="HAMAP-Rule" id="MF_00541"/>
    </source>
</evidence>
<dbReference type="GO" id="GO:0030145">
    <property type="term" value="F:manganese ion binding"/>
    <property type="evidence" value="ECO:0007669"/>
    <property type="project" value="UniProtKB-UniRule"/>
</dbReference>
<dbReference type="EC" id="5.3.1.14" evidence="6 7"/>
<evidence type="ECO:0000256" key="1">
    <source>
        <dbReference type="ARBA" id="ARBA00022490"/>
    </source>
</evidence>
<dbReference type="SUPFAM" id="SSF51658">
    <property type="entry name" value="Xylose isomerase-like"/>
    <property type="match status" value="1"/>
</dbReference>
<dbReference type="RefSeq" id="WP_145175153.1">
    <property type="nucleotide sequence ID" value="NZ_CP036525.1"/>
</dbReference>
<keyword evidence="4 6" id="KW-0413">Isomerase</keyword>
<dbReference type="GO" id="GO:0008740">
    <property type="term" value="F:L-rhamnose isomerase activity"/>
    <property type="evidence" value="ECO:0007669"/>
    <property type="project" value="UniProtKB-UniRule"/>
</dbReference>
<evidence type="ECO:0000256" key="7">
    <source>
        <dbReference type="NCBIfam" id="TIGR01748"/>
    </source>
</evidence>
<evidence type="ECO:0000256" key="2">
    <source>
        <dbReference type="ARBA" id="ARBA00022723"/>
    </source>
</evidence>
<keyword evidence="2 6" id="KW-0479">Metal-binding</keyword>
<keyword evidence="9" id="KW-1185">Reference proteome</keyword>
<dbReference type="GO" id="GO:0005737">
    <property type="term" value="C:cytoplasm"/>
    <property type="evidence" value="ECO:0007669"/>
    <property type="project" value="UniProtKB-SubCell"/>
</dbReference>
<keyword evidence="5 6" id="KW-0684">Rhamnose metabolism</keyword>
<protein>
    <recommendedName>
        <fullName evidence="6 7">L-rhamnose isomerase</fullName>
        <ecNumber evidence="6 7">5.3.1.14</ecNumber>
    </recommendedName>
</protein>
<evidence type="ECO:0000256" key="4">
    <source>
        <dbReference type="ARBA" id="ARBA00023235"/>
    </source>
</evidence>
<dbReference type="EMBL" id="CP036525">
    <property type="protein sequence ID" value="QDT07336.1"/>
    <property type="molecule type" value="Genomic_DNA"/>
</dbReference>
<dbReference type="InterPro" id="IPR050337">
    <property type="entry name" value="L-rhamnose_isomerase"/>
</dbReference>
<dbReference type="UniPathway" id="UPA00541">
    <property type="reaction ID" value="UER00601"/>
</dbReference>
<dbReference type="NCBIfam" id="TIGR01748">
    <property type="entry name" value="rhaA"/>
    <property type="match status" value="1"/>
</dbReference>
<evidence type="ECO:0000313" key="9">
    <source>
        <dbReference type="Proteomes" id="UP000318538"/>
    </source>
</evidence>
<organism evidence="8 9">
    <name type="scientific">Rubripirellula lacrimiformis</name>
    <dbReference type="NCBI Taxonomy" id="1930273"/>
    <lineage>
        <taxon>Bacteria</taxon>
        <taxon>Pseudomonadati</taxon>
        <taxon>Planctomycetota</taxon>
        <taxon>Planctomycetia</taxon>
        <taxon>Pirellulales</taxon>
        <taxon>Pirellulaceae</taxon>
        <taxon>Rubripirellula</taxon>
    </lineage>
</organism>
<dbReference type="InterPro" id="IPR036237">
    <property type="entry name" value="Xyl_isomerase-like_sf"/>
</dbReference>
<comment type="pathway">
    <text evidence="6">Carbohydrate degradation; L-rhamnose degradation; glycerone phosphate from L-rhamnose: step 1/3.</text>
</comment>
<dbReference type="OrthoDB" id="9766697at2"/>
<dbReference type="KEGG" id="rlc:K227x_57630"/>
<dbReference type="Gene3D" id="3.20.20.150">
    <property type="entry name" value="Divalent-metal-dependent TIM barrel enzymes"/>
    <property type="match status" value="1"/>
</dbReference>
<dbReference type="PANTHER" id="PTHR30268:SF0">
    <property type="entry name" value="L-RHAMNOSE ISOMERASE"/>
    <property type="match status" value="1"/>
</dbReference>
<dbReference type="PANTHER" id="PTHR30268">
    <property type="entry name" value="L-RHAMNOSE ISOMERASE"/>
    <property type="match status" value="1"/>
</dbReference>
<comment type="function">
    <text evidence="6">Catalyzes the interconversion of L-rhamnose and L-rhamnulose.</text>
</comment>
<gene>
    <name evidence="6 8" type="primary">rhaA</name>
    <name evidence="8" type="ORF">K227x_57630</name>
</gene>
<feature type="binding site" evidence="6">
    <location>
        <position position="264"/>
    </location>
    <ligand>
        <name>Mn(2+)</name>
        <dbReference type="ChEBI" id="CHEBI:29035"/>
    </ligand>
</feature>
<dbReference type="NCBIfam" id="NF002203">
    <property type="entry name" value="PRK01076.1"/>
    <property type="match status" value="1"/>
</dbReference>
<comment type="catalytic activity">
    <reaction evidence="6">
        <text>L-rhamnopyranose = L-rhamnulose</text>
        <dbReference type="Rhea" id="RHEA:23160"/>
        <dbReference type="ChEBI" id="CHEBI:17897"/>
        <dbReference type="ChEBI" id="CHEBI:62346"/>
        <dbReference type="EC" id="5.3.1.14"/>
    </reaction>
</comment>
<dbReference type="HAMAP" id="MF_00541">
    <property type="entry name" value="RhaA"/>
    <property type="match status" value="1"/>
</dbReference>
<evidence type="ECO:0000256" key="3">
    <source>
        <dbReference type="ARBA" id="ARBA00023211"/>
    </source>
</evidence>
<dbReference type="AlphaFoldDB" id="A0A517NJM4"/>
<dbReference type="GO" id="GO:0019301">
    <property type="term" value="P:rhamnose catabolic process"/>
    <property type="evidence" value="ECO:0007669"/>
    <property type="project" value="UniProtKB-UniRule"/>
</dbReference>
<accession>A0A517NJM4</accession>
<comment type="similarity">
    <text evidence="6">Belongs to the rhamnose isomerase family.</text>
</comment>
<sequence length="427" mass="47405">MNNPGNIEASFQLAVQQYEAMGVDVDAALDRMRSVEISVHCWQGDDVSGFEGDGGSLGNGLAVTGNYPGRARNPDELRSDLEMAYSLIPGKHRLNLHAMYGEFNGPVDRDAIGVEHFQGWMDWSRDQKISLDFNPSYFSHPKASDGFTLASADSGIRQFWIDHGIACRNIAAAMGAAQGNPCINNFWVPDGYKDTPASRQAPRQRLADSLDKIFAEPLPRDQTLDAVECKLFGIGSESYVVGSHEFYMGYAISRNKVLCLDAGHFHPTEVISDKISSALMYVPELLLHVSRGVRWDSDHVVTYSDELQSIMQEIVRGDYLDRVHIGLDFFDASIHRVAAWAIGTRNALKAMMAALLEPVDKIQQLERDGDLTARLALMEEQKTMPLGAVWNHYCQTAGVPVGADWLQNVRDYENNVTSRRSDHPVAL</sequence>